<feature type="non-terminal residue" evidence="1">
    <location>
        <position position="145"/>
    </location>
</feature>
<name>A0ABN8I0H1_9NEOP</name>
<evidence type="ECO:0000313" key="1">
    <source>
        <dbReference type="EMBL" id="CAH2043509.1"/>
    </source>
</evidence>
<gene>
    <name evidence="1" type="ORF">IPOD504_LOCUS4326</name>
</gene>
<proteinExistence type="predicted"/>
<keyword evidence="2" id="KW-1185">Reference proteome</keyword>
<dbReference type="EMBL" id="OW152827">
    <property type="protein sequence ID" value="CAH2043509.1"/>
    <property type="molecule type" value="Genomic_DNA"/>
</dbReference>
<protein>
    <submittedName>
        <fullName evidence="1">Uncharacterized protein</fullName>
    </submittedName>
</protein>
<evidence type="ECO:0000313" key="2">
    <source>
        <dbReference type="Proteomes" id="UP000837857"/>
    </source>
</evidence>
<dbReference type="Proteomes" id="UP000837857">
    <property type="component" value="Chromosome 15"/>
</dbReference>
<accession>A0ABN8I0H1</accession>
<organism evidence="1 2">
    <name type="scientific">Iphiclides podalirius</name>
    <name type="common">scarce swallowtail</name>
    <dbReference type="NCBI Taxonomy" id="110791"/>
    <lineage>
        <taxon>Eukaryota</taxon>
        <taxon>Metazoa</taxon>
        <taxon>Ecdysozoa</taxon>
        <taxon>Arthropoda</taxon>
        <taxon>Hexapoda</taxon>
        <taxon>Insecta</taxon>
        <taxon>Pterygota</taxon>
        <taxon>Neoptera</taxon>
        <taxon>Endopterygota</taxon>
        <taxon>Lepidoptera</taxon>
        <taxon>Glossata</taxon>
        <taxon>Ditrysia</taxon>
        <taxon>Papilionoidea</taxon>
        <taxon>Papilionidae</taxon>
        <taxon>Papilioninae</taxon>
        <taxon>Iphiclides</taxon>
    </lineage>
</organism>
<sequence>MRARGLSCIRTRHKSPRGLSELRRHRHFAGEKPDARNGRGFDAARLRDRRVPERPSAVSSAAPKVAVTTHCSRSKVPLGVLDDTPAHRVARGPHVRPHLIKSIDTPSLKRYVTNAIALLYRRVDRLNGSAYFTTASARTKWAPSF</sequence>
<reference evidence="1" key="1">
    <citation type="submission" date="2022-03" db="EMBL/GenBank/DDBJ databases">
        <authorList>
            <person name="Martin H S."/>
        </authorList>
    </citation>
    <scope>NUCLEOTIDE SEQUENCE</scope>
</reference>